<evidence type="ECO:0000259" key="11">
    <source>
        <dbReference type="Pfam" id="PF00912"/>
    </source>
</evidence>
<keyword evidence="6" id="KW-0511">Multifunctional enzyme</keyword>
<gene>
    <name evidence="12" type="ORF">QS713_00950</name>
</gene>
<dbReference type="Pfam" id="PF00905">
    <property type="entry name" value="Transpeptidase"/>
    <property type="match status" value="1"/>
</dbReference>
<dbReference type="Pfam" id="PF00912">
    <property type="entry name" value="Transgly"/>
    <property type="match status" value="1"/>
</dbReference>
<dbReference type="InterPro" id="IPR001460">
    <property type="entry name" value="PCN-bd_Tpept"/>
</dbReference>
<keyword evidence="2" id="KW-0645">Protease</keyword>
<feature type="compositionally biased region" description="Basic and acidic residues" evidence="9">
    <location>
        <begin position="692"/>
        <end position="709"/>
    </location>
</feature>
<keyword evidence="3 12" id="KW-0328">Glycosyltransferase</keyword>
<evidence type="ECO:0000256" key="3">
    <source>
        <dbReference type="ARBA" id="ARBA00022676"/>
    </source>
</evidence>
<dbReference type="EMBL" id="JASXSX010000001">
    <property type="protein sequence ID" value="MDT3766639.1"/>
    <property type="molecule type" value="Genomic_DNA"/>
</dbReference>
<dbReference type="SUPFAM" id="SSF56601">
    <property type="entry name" value="beta-lactamase/transpeptidase-like"/>
    <property type="match status" value="1"/>
</dbReference>
<sequence>MPHSNIRSVKKPQLARLLTAFLAVCALAGVLLSGLLVPTLGLAGMVVKSGPEVFDSLPADLKIVPPSEQSTLVASDGTVLASFYTENRIVVPLDKISKHLQQAVISTEDRRFYDHKGIDPEGMARAALNNLGGSGSTQGASTLTQQYVKNSLLEAGLQKGDQDMIDEATEQTIGRKLREARYALDLEKRLSKEEILAGYLNIAPFGPNVYGAEAAAHLYFSKPAAKLDALESALLAGIVKSPNEYNPLRNPDAAQDRRDTVLTSMLAQNKITQEEYDKFVKIPVKKMLKPDYTPQGCAGAGNAAYFCEYVRSELLRSKEFGASQEDRLQKLQRGGLTIKTTLNKDLQAKAFKAAQDRIPINDPSGANTAIVSMDPRNGAIVAMAQNTNFGTPTEQNPGATQNSITADKAHGGGDGFQAGSALKPFTMLEWFREGRSAYERVGGHSIHFSRGEWNIPCAPQMADNWTVQDVDGKPGSFNIIEATEKSVNRAYAHMATQLDMCKLFDGMKDLGISKPDGSRLDPHPSSIIGAPATPLSMARAYSAFANKGKLCKPMSVTEVTDRDGKQVAKFKSSCSQAIPEKNANQVADVLQQTTQSAFYRASDIGRPHIGKTGTTDNNAGLWFVGGTPQLITSAWAGYASQSSASMNGITVNGTYYGTVYGGTFTAPMWKQYMESALEGQEVMNFPEADLTNGKKDEPARAREPQHQQAEDEGERDAEPQYEYVYEYEEDDGE</sequence>
<comment type="caution">
    <text evidence="12">The sequence shown here is derived from an EMBL/GenBank/DDBJ whole genome shotgun (WGS) entry which is preliminary data.</text>
</comment>
<dbReference type="Gene3D" id="3.40.710.10">
    <property type="entry name" value="DD-peptidase/beta-lactamase superfamily"/>
    <property type="match status" value="1"/>
</dbReference>
<dbReference type="Gene3D" id="1.10.3810.10">
    <property type="entry name" value="Biosynthetic peptidoglycan transglycosylase-like"/>
    <property type="match status" value="1"/>
</dbReference>
<evidence type="ECO:0000256" key="9">
    <source>
        <dbReference type="SAM" id="MobiDB-lite"/>
    </source>
</evidence>
<feature type="domain" description="Penicillin-binding protein transpeptidase" evidence="10">
    <location>
        <begin position="369"/>
        <end position="629"/>
    </location>
</feature>
<evidence type="ECO:0000256" key="4">
    <source>
        <dbReference type="ARBA" id="ARBA00022679"/>
    </source>
</evidence>
<dbReference type="SUPFAM" id="SSF53955">
    <property type="entry name" value="Lysozyme-like"/>
    <property type="match status" value="1"/>
</dbReference>
<evidence type="ECO:0000313" key="12">
    <source>
        <dbReference type="EMBL" id="MDT3766639.1"/>
    </source>
</evidence>
<comment type="catalytic activity">
    <reaction evidence="7">
        <text>Preferential cleavage: (Ac)2-L-Lys-D-Ala-|-D-Ala. Also transpeptidation of peptidyl-alanyl moieties that are N-acyl substituents of D-alanine.</text>
        <dbReference type="EC" id="3.4.16.4"/>
    </reaction>
</comment>
<keyword evidence="13" id="KW-1185">Reference proteome</keyword>
<accession>A0ABU3I8E1</accession>
<evidence type="ECO:0000256" key="8">
    <source>
        <dbReference type="ARBA" id="ARBA00049902"/>
    </source>
</evidence>
<keyword evidence="5" id="KW-0378">Hydrolase</keyword>
<protein>
    <submittedName>
        <fullName evidence="12">Transglycosylase domain-containing protein</fullName>
        <ecNumber evidence="12">2.4.-.-</ecNumber>
    </submittedName>
</protein>
<evidence type="ECO:0000256" key="5">
    <source>
        <dbReference type="ARBA" id="ARBA00022801"/>
    </source>
</evidence>
<dbReference type="InterPro" id="IPR012338">
    <property type="entry name" value="Beta-lactam/transpept-like"/>
</dbReference>
<dbReference type="GO" id="GO:0016757">
    <property type="term" value="F:glycosyltransferase activity"/>
    <property type="evidence" value="ECO:0007669"/>
    <property type="project" value="UniProtKB-KW"/>
</dbReference>
<evidence type="ECO:0000259" key="10">
    <source>
        <dbReference type="Pfam" id="PF00905"/>
    </source>
</evidence>
<keyword evidence="1" id="KW-0121">Carboxypeptidase</keyword>
<comment type="catalytic activity">
    <reaction evidence="8">
        <text>[GlcNAc-(1-&gt;4)-Mur2Ac(oyl-L-Ala-gamma-D-Glu-L-Lys-D-Ala-D-Ala)](n)-di-trans,octa-cis-undecaprenyl diphosphate + beta-D-GlcNAc-(1-&gt;4)-Mur2Ac(oyl-L-Ala-gamma-D-Glu-L-Lys-D-Ala-D-Ala)-di-trans,octa-cis-undecaprenyl diphosphate = [GlcNAc-(1-&gt;4)-Mur2Ac(oyl-L-Ala-gamma-D-Glu-L-Lys-D-Ala-D-Ala)](n+1)-di-trans,octa-cis-undecaprenyl diphosphate + di-trans,octa-cis-undecaprenyl diphosphate + H(+)</text>
        <dbReference type="Rhea" id="RHEA:23708"/>
        <dbReference type="Rhea" id="RHEA-COMP:9602"/>
        <dbReference type="Rhea" id="RHEA-COMP:9603"/>
        <dbReference type="ChEBI" id="CHEBI:15378"/>
        <dbReference type="ChEBI" id="CHEBI:58405"/>
        <dbReference type="ChEBI" id="CHEBI:60033"/>
        <dbReference type="ChEBI" id="CHEBI:78435"/>
        <dbReference type="EC" id="2.4.99.28"/>
    </reaction>
</comment>
<dbReference type="RefSeq" id="WP_313271704.1">
    <property type="nucleotide sequence ID" value="NZ_JASXSX010000001.1"/>
</dbReference>
<evidence type="ECO:0000313" key="13">
    <source>
        <dbReference type="Proteomes" id="UP001247542"/>
    </source>
</evidence>
<evidence type="ECO:0000256" key="1">
    <source>
        <dbReference type="ARBA" id="ARBA00022645"/>
    </source>
</evidence>
<dbReference type="InterPro" id="IPR050396">
    <property type="entry name" value="Glycosyltr_51/Transpeptidase"/>
</dbReference>
<feature type="domain" description="Glycosyl transferase family 51" evidence="11">
    <location>
        <begin position="77"/>
        <end position="265"/>
    </location>
</feature>
<keyword evidence="4 12" id="KW-0808">Transferase</keyword>
<dbReference type="PANTHER" id="PTHR32282:SF33">
    <property type="entry name" value="PEPTIDOGLYCAN GLYCOSYLTRANSFERASE"/>
    <property type="match status" value="1"/>
</dbReference>
<evidence type="ECO:0000256" key="6">
    <source>
        <dbReference type="ARBA" id="ARBA00023268"/>
    </source>
</evidence>
<organism evidence="12 13">
    <name type="scientific">Gleimia hominis</name>
    <dbReference type="NCBI Taxonomy" id="595468"/>
    <lineage>
        <taxon>Bacteria</taxon>
        <taxon>Bacillati</taxon>
        <taxon>Actinomycetota</taxon>
        <taxon>Actinomycetes</taxon>
        <taxon>Actinomycetales</taxon>
        <taxon>Actinomycetaceae</taxon>
        <taxon>Gleimia</taxon>
    </lineage>
</organism>
<dbReference type="InterPro" id="IPR023346">
    <property type="entry name" value="Lysozyme-like_dom_sf"/>
</dbReference>
<feature type="region of interest" description="Disordered" evidence="9">
    <location>
        <begin position="687"/>
        <end position="720"/>
    </location>
</feature>
<dbReference type="PANTHER" id="PTHR32282">
    <property type="entry name" value="BINDING PROTEIN TRANSPEPTIDASE, PUTATIVE-RELATED"/>
    <property type="match status" value="1"/>
</dbReference>
<dbReference type="InterPro" id="IPR036950">
    <property type="entry name" value="PBP_transglycosylase"/>
</dbReference>
<name>A0ABU3I8E1_9ACTO</name>
<dbReference type="EC" id="2.4.-.-" evidence="12"/>
<evidence type="ECO:0000256" key="7">
    <source>
        <dbReference type="ARBA" id="ARBA00034000"/>
    </source>
</evidence>
<proteinExistence type="predicted"/>
<reference evidence="12 13" key="1">
    <citation type="submission" date="2023-06" db="EMBL/GenBank/DDBJ databases">
        <title>Draft genome sequence of Gleimia hominis type strain CCUG 57540T.</title>
        <authorList>
            <person name="Salva-Serra F."/>
            <person name="Cardew S."/>
            <person name="Jensie Markopoulos S."/>
            <person name="Ohlen M."/>
            <person name="Inganas E."/>
            <person name="Svensson-Stadler L."/>
            <person name="Moore E.R.B."/>
        </authorList>
    </citation>
    <scope>NUCLEOTIDE SEQUENCE [LARGE SCALE GENOMIC DNA]</scope>
    <source>
        <strain evidence="12 13">CCUG 57540</strain>
    </source>
</reference>
<dbReference type="Proteomes" id="UP001247542">
    <property type="component" value="Unassembled WGS sequence"/>
</dbReference>
<dbReference type="InterPro" id="IPR001264">
    <property type="entry name" value="Glyco_trans_51"/>
</dbReference>
<evidence type="ECO:0000256" key="2">
    <source>
        <dbReference type="ARBA" id="ARBA00022670"/>
    </source>
</evidence>